<proteinExistence type="predicted"/>
<evidence type="ECO:0000313" key="2">
    <source>
        <dbReference type="Proteomes" id="UP000275408"/>
    </source>
</evidence>
<organism evidence="1 2">
    <name type="scientific">Pocillopora damicornis</name>
    <name type="common">Cauliflower coral</name>
    <name type="synonym">Millepora damicornis</name>
    <dbReference type="NCBI Taxonomy" id="46731"/>
    <lineage>
        <taxon>Eukaryota</taxon>
        <taxon>Metazoa</taxon>
        <taxon>Cnidaria</taxon>
        <taxon>Anthozoa</taxon>
        <taxon>Hexacorallia</taxon>
        <taxon>Scleractinia</taxon>
        <taxon>Astrocoeniina</taxon>
        <taxon>Pocilloporidae</taxon>
        <taxon>Pocillopora</taxon>
    </lineage>
</organism>
<dbReference type="AlphaFoldDB" id="A0A3M6TUT0"/>
<evidence type="ECO:0000313" key="1">
    <source>
        <dbReference type="EMBL" id="RMX45014.1"/>
    </source>
</evidence>
<dbReference type="SUPFAM" id="SSF52047">
    <property type="entry name" value="RNI-like"/>
    <property type="match status" value="1"/>
</dbReference>
<protein>
    <submittedName>
        <fullName evidence="1">Uncharacterized protein</fullName>
    </submittedName>
</protein>
<dbReference type="InterPro" id="IPR032675">
    <property type="entry name" value="LRR_dom_sf"/>
</dbReference>
<dbReference type="Proteomes" id="UP000275408">
    <property type="component" value="Unassembled WGS sequence"/>
</dbReference>
<sequence length="122" mass="13407">MGEEWTHGLGDGLGKNTSLTTLSLTFNNYSEMRGEWTCDLADGLAKNTSVVTLNLTLSNWNNLYEDWVHGMVDALVTNMSSTAISLEVNIFGEGNEKSESILVGPLMEICNKESSMSSFNEF</sequence>
<comment type="caution">
    <text evidence="1">The sequence shown here is derived from an EMBL/GenBank/DDBJ whole genome shotgun (WGS) entry which is preliminary data.</text>
</comment>
<accession>A0A3M6TUT0</accession>
<gene>
    <name evidence="1" type="ORF">pdam_00024798</name>
</gene>
<keyword evidence="2" id="KW-1185">Reference proteome</keyword>
<dbReference type="EMBL" id="RCHS01002911">
    <property type="protein sequence ID" value="RMX45014.1"/>
    <property type="molecule type" value="Genomic_DNA"/>
</dbReference>
<name>A0A3M6TUT0_POCDA</name>
<reference evidence="1 2" key="1">
    <citation type="journal article" date="2018" name="Sci. Rep.">
        <title>Comparative analysis of the Pocillopora damicornis genome highlights role of immune system in coral evolution.</title>
        <authorList>
            <person name="Cunning R."/>
            <person name="Bay R.A."/>
            <person name="Gillette P."/>
            <person name="Baker A.C."/>
            <person name="Traylor-Knowles N."/>
        </authorList>
    </citation>
    <scope>NUCLEOTIDE SEQUENCE [LARGE SCALE GENOMIC DNA]</scope>
    <source>
        <strain evidence="1">RSMAS</strain>
        <tissue evidence="1">Whole animal</tissue>
    </source>
</reference>
<dbReference type="Gene3D" id="3.80.10.10">
    <property type="entry name" value="Ribonuclease Inhibitor"/>
    <property type="match status" value="1"/>
</dbReference>